<dbReference type="FunFam" id="1.25.40.10:FF:000184">
    <property type="entry name" value="Pentatricopeptide repeat-containing protein, chloroplastic"/>
    <property type="match status" value="1"/>
</dbReference>
<accession>A0A484MFD2</accession>
<dbReference type="Pfam" id="PF20431">
    <property type="entry name" value="E_motif"/>
    <property type="match status" value="1"/>
</dbReference>
<comment type="similarity">
    <text evidence="1">Belongs to the PPR family. PCMP-H subfamily.</text>
</comment>
<dbReference type="GO" id="GO:0008270">
    <property type="term" value="F:zinc ion binding"/>
    <property type="evidence" value="ECO:0007669"/>
    <property type="project" value="InterPro"/>
</dbReference>
<name>A0A484MFD2_9ASTE</name>
<dbReference type="Gene3D" id="1.25.40.10">
    <property type="entry name" value="Tetratricopeptide repeat domain"/>
    <property type="match status" value="5"/>
</dbReference>
<dbReference type="GO" id="GO:0003723">
    <property type="term" value="F:RNA binding"/>
    <property type="evidence" value="ECO:0007669"/>
    <property type="project" value="InterPro"/>
</dbReference>
<proteinExistence type="inferred from homology"/>
<dbReference type="Pfam" id="PF14432">
    <property type="entry name" value="DYW_deaminase"/>
    <property type="match status" value="1"/>
</dbReference>
<dbReference type="Pfam" id="PF13041">
    <property type="entry name" value="PPR_2"/>
    <property type="match status" value="4"/>
</dbReference>
<reference evidence="5 6" key="1">
    <citation type="submission" date="2018-04" db="EMBL/GenBank/DDBJ databases">
        <authorList>
            <person name="Vogel A."/>
        </authorList>
    </citation>
    <scope>NUCLEOTIDE SEQUENCE [LARGE SCALE GENOMIC DNA]</scope>
</reference>
<evidence type="ECO:0000313" key="5">
    <source>
        <dbReference type="EMBL" id="VFQ87307.1"/>
    </source>
</evidence>
<dbReference type="AlphaFoldDB" id="A0A484MFD2"/>
<feature type="domain" description="DYW" evidence="4">
    <location>
        <begin position="602"/>
        <end position="694"/>
    </location>
</feature>
<dbReference type="Proteomes" id="UP000595140">
    <property type="component" value="Unassembled WGS sequence"/>
</dbReference>
<sequence length="694" mass="78769">MDHLRQIHAFYIRKWLSIDHVVCSKMVAFCCAHDSGDMKYARKVFGEIPEPNVVLWNTMIRGYSRVGSPGKAVSLYLEMLRSNVKPDNYTFPFLFKGFKPETALAVGKGLHAHVWKFGFKSNEFVNRSLIHIYFMCREVHMACGIFDQSAKTDVLIWNMMISGLNKCKRFRESKKLFFEMEEKGIVPTVVTLVSSLSAFSELSDLDSGQRVHQYVKDCKVESTLILDNALMDMYACCGEIDSALEIFHGMKQRDVISWTSIIKGFISSAQMDSARTYFDNMPERDSVSWTAMIDGYAKENRFKDVLALFHEMLAENVKPDEFTIVSVLTACAHLGALELGEWVRTYIDKNSIKFDLYLANTLINMYFKCGEVEKGVLMFNCMPQRDKFTWTTVIVGLAVNGHGQEALDVYSQMLRSSEKPDDVTYVGVLCACTHTGMVEEGWKFFTTMKSQYGIEPNVTHYGCLVDLLGRAGRLNEALKVINNMPMKPNSVVWGALLAACRVQKDAEMAEMAANQLLRLEPTNGAVYVLLCNTYASCNKWENLCQLRRRMIDEGITKTPGCSVIEMNGFVHEFVGGDQSHLQPRGIHSTLNEVIEHLKKLAGYVPDTSEVSLDIREEDREKSVLGHSEKLAVAFGLMSSSPGVTIRIVKNLRMCIDCHRFAKLVSKVYERKLIVRDRTRFHHFTSGLCSCKDYW</sequence>
<dbReference type="GO" id="GO:0009451">
    <property type="term" value="P:RNA modification"/>
    <property type="evidence" value="ECO:0007669"/>
    <property type="project" value="InterPro"/>
</dbReference>
<organism evidence="5 6">
    <name type="scientific">Cuscuta campestris</name>
    <dbReference type="NCBI Taxonomy" id="132261"/>
    <lineage>
        <taxon>Eukaryota</taxon>
        <taxon>Viridiplantae</taxon>
        <taxon>Streptophyta</taxon>
        <taxon>Embryophyta</taxon>
        <taxon>Tracheophyta</taxon>
        <taxon>Spermatophyta</taxon>
        <taxon>Magnoliopsida</taxon>
        <taxon>eudicotyledons</taxon>
        <taxon>Gunneridae</taxon>
        <taxon>Pentapetalae</taxon>
        <taxon>asterids</taxon>
        <taxon>lamiids</taxon>
        <taxon>Solanales</taxon>
        <taxon>Convolvulaceae</taxon>
        <taxon>Cuscuteae</taxon>
        <taxon>Cuscuta</taxon>
        <taxon>Cuscuta subgen. Grammica</taxon>
        <taxon>Cuscuta sect. Cleistogrammica</taxon>
    </lineage>
</organism>
<evidence type="ECO:0000256" key="3">
    <source>
        <dbReference type="PROSITE-ProRule" id="PRU00708"/>
    </source>
</evidence>
<dbReference type="InterPro" id="IPR046960">
    <property type="entry name" value="PPR_At4g14850-like_plant"/>
</dbReference>
<evidence type="ECO:0000256" key="1">
    <source>
        <dbReference type="ARBA" id="ARBA00006643"/>
    </source>
</evidence>
<dbReference type="FunFam" id="1.25.40.10:FF:000470">
    <property type="entry name" value="Pentatricopeptide repeat-containing protein At5g66520"/>
    <property type="match status" value="1"/>
</dbReference>
<dbReference type="PANTHER" id="PTHR47926:SF492">
    <property type="entry name" value="DYW DOMAIN-CONTAINING PROTEIN"/>
    <property type="match status" value="1"/>
</dbReference>
<dbReference type="FunFam" id="1.25.40.10:FF:000348">
    <property type="entry name" value="Pentatricopeptide repeat-containing protein chloroplastic"/>
    <property type="match status" value="1"/>
</dbReference>
<keyword evidence="6" id="KW-1185">Reference proteome</keyword>
<feature type="repeat" description="PPR" evidence="3">
    <location>
        <begin position="254"/>
        <end position="284"/>
    </location>
</feature>
<dbReference type="PROSITE" id="PS51375">
    <property type="entry name" value="PPR"/>
    <property type="match status" value="5"/>
</dbReference>
<dbReference type="Pfam" id="PF12854">
    <property type="entry name" value="PPR_1"/>
    <property type="match status" value="1"/>
</dbReference>
<feature type="repeat" description="PPR" evidence="3">
    <location>
        <begin position="386"/>
        <end position="420"/>
    </location>
</feature>
<evidence type="ECO:0000313" key="6">
    <source>
        <dbReference type="Proteomes" id="UP000595140"/>
    </source>
</evidence>
<evidence type="ECO:0000256" key="2">
    <source>
        <dbReference type="ARBA" id="ARBA00022737"/>
    </source>
</evidence>
<dbReference type="InterPro" id="IPR046848">
    <property type="entry name" value="E_motif"/>
</dbReference>
<gene>
    <name evidence="5" type="ORF">CCAM_LOCUS29083</name>
</gene>
<dbReference type="EMBL" id="OOIL02003368">
    <property type="protein sequence ID" value="VFQ87307.1"/>
    <property type="molecule type" value="Genomic_DNA"/>
</dbReference>
<keyword evidence="2" id="KW-0677">Repeat</keyword>
<feature type="repeat" description="PPR" evidence="3">
    <location>
        <begin position="285"/>
        <end position="319"/>
    </location>
</feature>
<dbReference type="Pfam" id="PF01535">
    <property type="entry name" value="PPR"/>
    <property type="match status" value="3"/>
</dbReference>
<dbReference type="InterPro" id="IPR011990">
    <property type="entry name" value="TPR-like_helical_dom_sf"/>
</dbReference>
<feature type="repeat" description="PPR" evidence="3">
    <location>
        <begin position="52"/>
        <end position="86"/>
    </location>
</feature>
<protein>
    <recommendedName>
        <fullName evidence="4">DYW domain-containing protein</fullName>
    </recommendedName>
</protein>
<dbReference type="InterPro" id="IPR032867">
    <property type="entry name" value="DYW_dom"/>
</dbReference>
<dbReference type="OrthoDB" id="185373at2759"/>
<evidence type="ECO:0000259" key="4">
    <source>
        <dbReference type="Pfam" id="PF14432"/>
    </source>
</evidence>
<dbReference type="InterPro" id="IPR002885">
    <property type="entry name" value="PPR_rpt"/>
</dbReference>
<feature type="repeat" description="PPR" evidence="3">
    <location>
        <begin position="153"/>
        <end position="187"/>
    </location>
</feature>
<dbReference type="PANTHER" id="PTHR47926">
    <property type="entry name" value="PENTATRICOPEPTIDE REPEAT-CONTAINING PROTEIN"/>
    <property type="match status" value="1"/>
</dbReference>
<dbReference type="NCBIfam" id="TIGR00756">
    <property type="entry name" value="PPR"/>
    <property type="match status" value="6"/>
</dbReference>